<dbReference type="Gene3D" id="1.10.260.40">
    <property type="entry name" value="lambda repressor-like DNA-binding domains"/>
    <property type="match status" value="1"/>
</dbReference>
<dbReference type="PROSITE" id="PS50943">
    <property type="entry name" value="HTH_CROC1"/>
    <property type="match status" value="1"/>
</dbReference>
<keyword evidence="2" id="KW-0812">Transmembrane</keyword>
<proteinExistence type="predicted"/>
<dbReference type="SMART" id="SM00530">
    <property type="entry name" value="HTH_XRE"/>
    <property type="match status" value="1"/>
</dbReference>
<sequence>MFNDNLKRERKKAGLTQEDLASELHVVRQTISKWEKGLSVPDSISLEKMSEIFEVSVANLLDSTEDVNAKINQEDILEQLVIFNEQNAEKIRTKNRIKKRVKRLGIVVIGVLVILWLGLLSIDIVRLKGNEDISKRPIVTTYLEGYAPERMYYESIGYTVYYNLTGDAQFKSGEIRVLGIPLINWE</sequence>
<reference evidence="4 5" key="1">
    <citation type="submission" date="2020-08" db="EMBL/GenBank/DDBJ databases">
        <title>Genome public.</title>
        <authorList>
            <person name="Liu C."/>
            <person name="Sun Q."/>
        </authorList>
    </citation>
    <scope>NUCLEOTIDE SEQUENCE [LARGE SCALE GENOMIC DNA]</scope>
    <source>
        <strain evidence="4 5">NSJ-26</strain>
    </source>
</reference>
<dbReference type="InterPro" id="IPR001387">
    <property type="entry name" value="Cro/C1-type_HTH"/>
</dbReference>
<keyword evidence="5" id="KW-1185">Reference proteome</keyword>
<organism evidence="4 5">
    <name type="scientific">Wansuia hejianensis</name>
    <dbReference type="NCBI Taxonomy" id="2763667"/>
    <lineage>
        <taxon>Bacteria</taxon>
        <taxon>Bacillati</taxon>
        <taxon>Bacillota</taxon>
        <taxon>Clostridia</taxon>
        <taxon>Lachnospirales</taxon>
        <taxon>Lachnospiraceae</taxon>
        <taxon>Wansuia</taxon>
    </lineage>
</organism>
<dbReference type="CDD" id="cd00093">
    <property type="entry name" value="HTH_XRE"/>
    <property type="match status" value="1"/>
</dbReference>
<evidence type="ECO:0000313" key="5">
    <source>
        <dbReference type="Proteomes" id="UP000601522"/>
    </source>
</evidence>
<dbReference type="SUPFAM" id="SSF47413">
    <property type="entry name" value="lambda repressor-like DNA-binding domains"/>
    <property type="match status" value="1"/>
</dbReference>
<accession>A0A926F381</accession>
<dbReference type="InterPro" id="IPR010982">
    <property type="entry name" value="Lambda_DNA-bd_dom_sf"/>
</dbReference>
<dbReference type="AlphaFoldDB" id="A0A926F381"/>
<protein>
    <submittedName>
        <fullName evidence="4">Helix-turn-helix transcriptional regulator</fullName>
    </submittedName>
</protein>
<gene>
    <name evidence="4" type="ORF">H8689_08525</name>
</gene>
<feature type="domain" description="HTH cro/C1-type" evidence="3">
    <location>
        <begin position="6"/>
        <end position="60"/>
    </location>
</feature>
<keyword evidence="1" id="KW-0238">DNA-binding</keyword>
<dbReference type="PANTHER" id="PTHR46558">
    <property type="entry name" value="TRACRIPTIONAL REGULATORY PROTEIN-RELATED-RELATED"/>
    <property type="match status" value="1"/>
</dbReference>
<feature type="transmembrane region" description="Helical" evidence="2">
    <location>
        <begin position="104"/>
        <end position="122"/>
    </location>
</feature>
<evidence type="ECO:0000256" key="2">
    <source>
        <dbReference type="SAM" id="Phobius"/>
    </source>
</evidence>
<dbReference type="GO" id="GO:0003677">
    <property type="term" value="F:DNA binding"/>
    <property type="evidence" value="ECO:0007669"/>
    <property type="project" value="UniProtKB-KW"/>
</dbReference>
<dbReference type="RefSeq" id="WP_249324021.1">
    <property type="nucleotide sequence ID" value="NZ_JACRTK010000003.1"/>
</dbReference>
<name>A0A926F381_9FIRM</name>
<evidence type="ECO:0000256" key="1">
    <source>
        <dbReference type="ARBA" id="ARBA00023125"/>
    </source>
</evidence>
<dbReference type="EMBL" id="JACRTK010000003">
    <property type="protein sequence ID" value="MBC8591157.1"/>
    <property type="molecule type" value="Genomic_DNA"/>
</dbReference>
<evidence type="ECO:0000259" key="3">
    <source>
        <dbReference type="PROSITE" id="PS50943"/>
    </source>
</evidence>
<comment type="caution">
    <text evidence="4">The sequence shown here is derived from an EMBL/GenBank/DDBJ whole genome shotgun (WGS) entry which is preliminary data.</text>
</comment>
<evidence type="ECO:0000313" key="4">
    <source>
        <dbReference type="EMBL" id="MBC8591157.1"/>
    </source>
</evidence>
<dbReference type="Proteomes" id="UP000601522">
    <property type="component" value="Unassembled WGS sequence"/>
</dbReference>
<keyword evidence="2" id="KW-0472">Membrane</keyword>
<keyword evidence="2" id="KW-1133">Transmembrane helix</keyword>
<dbReference type="PANTHER" id="PTHR46558:SF4">
    <property type="entry name" value="DNA-BIDING PHAGE PROTEIN"/>
    <property type="match status" value="1"/>
</dbReference>
<dbReference type="Pfam" id="PF01381">
    <property type="entry name" value="HTH_3"/>
    <property type="match status" value="1"/>
</dbReference>